<organism evidence="11 12">
    <name type="scientific">Lautropia mirabilis ATCC 51599</name>
    <dbReference type="NCBI Taxonomy" id="887898"/>
    <lineage>
        <taxon>Bacteria</taxon>
        <taxon>Pseudomonadati</taxon>
        <taxon>Pseudomonadota</taxon>
        <taxon>Betaproteobacteria</taxon>
        <taxon>Burkholderiales</taxon>
        <taxon>Burkholderiaceae</taxon>
        <taxon>Lautropia</taxon>
    </lineage>
</organism>
<protein>
    <recommendedName>
        <fullName evidence="7">tRNA/tmRNA (uracil-C(5))-methyltransferase</fullName>
        <ecNumber evidence="7">2.1.1.35</ecNumber>
    </recommendedName>
    <alternativeName>
        <fullName evidence="7">tRNA (uracil(54)-C(5))-methyltransferase</fullName>
    </alternativeName>
    <alternativeName>
        <fullName evidence="7">tRNA(m5U54)-methyltransferase</fullName>
        <shortName evidence="7">RUMT</shortName>
    </alternativeName>
    <alternativeName>
        <fullName evidence="7">tmRNA (uracil(341)-C(5))-methyltransferase</fullName>
    </alternativeName>
</protein>
<accession>E7RTT6</accession>
<dbReference type="PANTHER" id="PTHR47790">
    <property type="entry name" value="TRNA/TMRNA (URACIL-C(5))-METHYLTRANSFERASE"/>
    <property type="match status" value="1"/>
</dbReference>
<evidence type="ECO:0000256" key="9">
    <source>
        <dbReference type="PROSITE-ProRule" id="PRU10015"/>
    </source>
</evidence>
<dbReference type="Gene3D" id="3.40.50.150">
    <property type="entry name" value="Vaccinia Virus protein VP39"/>
    <property type="match status" value="1"/>
</dbReference>
<feature type="binding site" evidence="7 8">
    <location>
        <position position="286"/>
    </location>
    <ligand>
        <name>S-adenosyl-L-methionine</name>
        <dbReference type="ChEBI" id="CHEBI:59789"/>
    </ligand>
</feature>
<feature type="binding site" evidence="7 8">
    <location>
        <position position="348"/>
    </location>
    <ligand>
        <name>S-adenosyl-L-methionine</name>
        <dbReference type="ChEBI" id="CHEBI:59789"/>
    </ligand>
</feature>
<dbReference type="CDD" id="cd02440">
    <property type="entry name" value="AdoMet_MTases"/>
    <property type="match status" value="1"/>
</dbReference>
<dbReference type="Pfam" id="PF05958">
    <property type="entry name" value="tRNA_U5-meth_tr"/>
    <property type="match status" value="1"/>
</dbReference>
<evidence type="ECO:0000256" key="5">
    <source>
        <dbReference type="ARBA" id="ARBA00051255"/>
    </source>
</evidence>
<evidence type="ECO:0000256" key="4">
    <source>
        <dbReference type="ARBA" id="ARBA00022694"/>
    </source>
</evidence>
<evidence type="ECO:0000256" key="10">
    <source>
        <dbReference type="SAM" id="MobiDB-lite"/>
    </source>
</evidence>
<evidence type="ECO:0000313" key="11">
    <source>
        <dbReference type="EMBL" id="EFV96172.1"/>
    </source>
</evidence>
<evidence type="ECO:0000256" key="1">
    <source>
        <dbReference type="ARBA" id="ARBA00022603"/>
    </source>
</evidence>
<dbReference type="EMBL" id="AEQP01000001">
    <property type="protein sequence ID" value="EFV96172.1"/>
    <property type="molecule type" value="Genomic_DNA"/>
</dbReference>
<comment type="function">
    <text evidence="7">Dual-specificity methyltransferase that catalyzes the formation of 5-methyluridine at position 54 (m5U54) in all tRNAs, and that of position 341 (m5U341) in tmRNA (transfer-mRNA).</text>
</comment>
<comment type="similarity">
    <text evidence="7">Belongs to the class I-like SAM-binding methyltransferase superfamily. RNA M5U methyltransferase family. TrmA subfamily.</text>
</comment>
<keyword evidence="2 7" id="KW-0808">Transferase</keyword>
<dbReference type="GO" id="GO:0000049">
    <property type="term" value="F:tRNA binding"/>
    <property type="evidence" value="ECO:0007669"/>
    <property type="project" value="TreeGrafter"/>
</dbReference>
<feature type="binding site" evidence="7">
    <location>
        <position position="270"/>
    </location>
    <ligand>
        <name>S-adenosyl-L-methionine</name>
        <dbReference type="ChEBI" id="CHEBI:59789"/>
    </ligand>
</feature>
<dbReference type="InterPro" id="IPR011869">
    <property type="entry name" value="TrmA_MeTrfase"/>
</dbReference>
<dbReference type="InterPro" id="IPR029063">
    <property type="entry name" value="SAM-dependent_MTases_sf"/>
</dbReference>
<keyword evidence="12" id="KW-1185">Reference proteome</keyword>
<keyword evidence="1 7" id="KW-0489">Methyltransferase</keyword>
<dbReference type="STRING" id="887898.HMPREF0551_0355"/>
<keyword evidence="4 7" id="KW-0819">tRNA processing</keyword>
<dbReference type="SUPFAM" id="SSF53335">
    <property type="entry name" value="S-adenosyl-L-methionine-dependent methyltransferases"/>
    <property type="match status" value="1"/>
</dbReference>
<dbReference type="InterPro" id="IPR030390">
    <property type="entry name" value="MeTrfase_TrmA_AS"/>
</dbReference>
<dbReference type="eggNOG" id="COG2265">
    <property type="taxonomic scope" value="Bacteria"/>
</dbReference>
<comment type="catalytic activity">
    <reaction evidence="6 7">
        <text>uridine(54) in tRNA + S-adenosyl-L-methionine = 5-methyluridine(54) in tRNA + S-adenosyl-L-homocysteine + H(+)</text>
        <dbReference type="Rhea" id="RHEA:42712"/>
        <dbReference type="Rhea" id="RHEA-COMP:10167"/>
        <dbReference type="Rhea" id="RHEA-COMP:10193"/>
        <dbReference type="ChEBI" id="CHEBI:15378"/>
        <dbReference type="ChEBI" id="CHEBI:57856"/>
        <dbReference type="ChEBI" id="CHEBI:59789"/>
        <dbReference type="ChEBI" id="CHEBI:65315"/>
        <dbReference type="ChEBI" id="CHEBI:74447"/>
        <dbReference type="EC" id="2.1.1.35"/>
    </reaction>
</comment>
<comment type="catalytic activity">
    <reaction evidence="5 7">
        <text>uridine(341) in tmRNA + S-adenosyl-L-methionine = 5-methyluridine(341) in tmRNA + S-adenosyl-L-homocysteine + H(+)</text>
        <dbReference type="Rhea" id="RHEA:43612"/>
        <dbReference type="Rhea" id="RHEA-COMP:10630"/>
        <dbReference type="Rhea" id="RHEA-COMP:10631"/>
        <dbReference type="ChEBI" id="CHEBI:15378"/>
        <dbReference type="ChEBI" id="CHEBI:57856"/>
        <dbReference type="ChEBI" id="CHEBI:59789"/>
        <dbReference type="ChEBI" id="CHEBI:65315"/>
        <dbReference type="ChEBI" id="CHEBI:74447"/>
    </reaction>
</comment>
<dbReference type="GO" id="GO:0030488">
    <property type="term" value="P:tRNA methylation"/>
    <property type="evidence" value="ECO:0007669"/>
    <property type="project" value="UniProtKB-UniRule"/>
</dbReference>
<dbReference type="GO" id="GO:0005829">
    <property type="term" value="C:cytosol"/>
    <property type="evidence" value="ECO:0007669"/>
    <property type="project" value="TreeGrafter"/>
</dbReference>
<dbReference type="HOGENOM" id="CLU_043022_0_0_4"/>
<sequence>MIPRNLAAVTHASTPSQAPSESPSQAPAKASAPHEGPAVASETSVAADYDRQLDAKHEALKALFAGLDIPAIEVFASAPQHYRMRAEFRIWHEDDAICYAMFSPGQKASSATLQRVEQFAPACEAINALMPRLLAATSADPVLRRRWYQVEFLATLSGEMLVTMVYHRPLDDAWEAAARQLQATLGIHVIGRSRGQKRVLSQDFVTERLEIPGPAGTPAAPFLYRQPEGAFTQPNARMCERMIGWACEAVQQAGISPASDLLELYCGNGNFTLPLSRHFRQVLATEVSKTSVQAAQWNIQANARPNVRIARLSAEEYTQAMQGERSFRRLREQEISLAEHDFSTVLVDPPRAGVDDATLALLQRFPNIVYISCNPHTLCANLDTLCQTHTIERMALFDQFPFTPHTECGVLLRQRLPASGTGTRR</sequence>
<dbReference type="Proteomes" id="UP000011021">
    <property type="component" value="Unassembled WGS sequence"/>
</dbReference>
<dbReference type="PROSITE" id="PS51687">
    <property type="entry name" value="SAM_MT_RNA_M5U"/>
    <property type="match status" value="1"/>
</dbReference>
<feature type="binding site" evidence="7 8">
    <location>
        <position position="233"/>
    </location>
    <ligand>
        <name>S-adenosyl-L-methionine</name>
        <dbReference type="ChEBI" id="CHEBI:59789"/>
    </ligand>
</feature>
<dbReference type="PROSITE" id="PS01230">
    <property type="entry name" value="TRMA_1"/>
    <property type="match status" value="1"/>
</dbReference>
<dbReference type="InterPro" id="IPR010280">
    <property type="entry name" value="U5_MeTrfase_fam"/>
</dbReference>
<evidence type="ECO:0000256" key="6">
    <source>
        <dbReference type="ARBA" id="ARBA00052788"/>
    </source>
</evidence>
<gene>
    <name evidence="7 11" type="primary">trmA</name>
    <name evidence="11" type="ORF">HMPREF0551_0355</name>
</gene>
<feature type="active site" evidence="9">
    <location>
        <position position="373"/>
    </location>
</feature>
<dbReference type="PANTHER" id="PTHR47790:SF2">
    <property type="entry name" value="TRNA_TMRNA (URACIL-C(5))-METHYLTRANSFERASE"/>
    <property type="match status" value="1"/>
</dbReference>
<evidence type="ECO:0000256" key="7">
    <source>
        <dbReference type="HAMAP-Rule" id="MF_01011"/>
    </source>
</evidence>
<reference evidence="11 12" key="1">
    <citation type="submission" date="2010-12" db="EMBL/GenBank/DDBJ databases">
        <authorList>
            <person name="Muzny D."/>
            <person name="Qin X."/>
            <person name="Deng J."/>
            <person name="Jiang H."/>
            <person name="Liu Y."/>
            <person name="Qu J."/>
            <person name="Song X.-Z."/>
            <person name="Zhang L."/>
            <person name="Thornton R."/>
            <person name="Coyle M."/>
            <person name="Francisco L."/>
            <person name="Jackson L."/>
            <person name="Javaid M."/>
            <person name="Korchina V."/>
            <person name="Kovar C."/>
            <person name="Mata R."/>
            <person name="Mathew T."/>
            <person name="Ngo R."/>
            <person name="Nguyen L."/>
            <person name="Nguyen N."/>
            <person name="Okwuonu G."/>
            <person name="Ongeri F."/>
            <person name="Pham C."/>
            <person name="Simmons D."/>
            <person name="Wilczek-Boney K."/>
            <person name="Hale W."/>
            <person name="Jakkamsetti A."/>
            <person name="Pham P."/>
            <person name="Ruth R."/>
            <person name="San Lucas F."/>
            <person name="Warren J."/>
            <person name="Zhang J."/>
            <person name="Zhao Z."/>
            <person name="Zhou C."/>
            <person name="Zhu D."/>
            <person name="Lee S."/>
            <person name="Bess C."/>
            <person name="Blankenburg K."/>
            <person name="Forbes L."/>
            <person name="Fu Q."/>
            <person name="Gubbala S."/>
            <person name="Hirani K."/>
            <person name="Jayaseelan J.C."/>
            <person name="Lara F."/>
            <person name="Munidasa M."/>
            <person name="Palculict T."/>
            <person name="Patil S."/>
            <person name="Pu L.-L."/>
            <person name="Saada N."/>
            <person name="Tang L."/>
            <person name="Weissenberger G."/>
            <person name="Zhu Y."/>
            <person name="Hemphill L."/>
            <person name="Shang Y."/>
            <person name="Youmans B."/>
            <person name="Ayvaz T."/>
            <person name="Ross M."/>
            <person name="Santibanez J."/>
            <person name="Aqrawi P."/>
            <person name="Gross S."/>
            <person name="Joshi V."/>
            <person name="Fowler G."/>
            <person name="Nazareth L."/>
            <person name="Reid J."/>
            <person name="Worley K."/>
            <person name="Petrosino J."/>
            <person name="Highlander S."/>
            <person name="Gibbs R."/>
        </authorList>
    </citation>
    <scope>NUCLEOTIDE SEQUENCE [LARGE SCALE GENOMIC DNA]</scope>
    <source>
        <strain evidence="11 12">ATCC 51599</strain>
    </source>
</reference>
<dbReference type="FunFam" id="3.40.50.150:FF:000012">
    <property type="entry name" value="tRNA/tmRNA (uracil-C(5))-methyltransferase"/>
    <property type="match status" value="1"/>
</dbReference>
<feature type="region of interest" description="Disordered" evidence="10">
    <location>
        <begin position="1"/>
        <end position="45"/>
    </location>
</feature>
<keyword evidence="3 7" id="KW-0949">S-adenosyl-L-methionine</keyword>
<name>E7RTT6_9BURK</name>
<evidence type="ECO:0000256" key="2">
    <source>
        <dbReference type="ARBA" id="ARBA00022679"/>
    </source>
</evidence>
<evidence type="ECO:0000256" key="8">
    <source>
        <dbReference type="PROSITE-ProRule" id="PRU01024"/>
    </source>
</evidence>
<evidence type="ECO:0000313" key="12">
    <source>
        <dbReference type="Proteomes" id="UP000011021"/>
    </source>
</evidence>
<comment type="caution">
    <text evidence="11">The sequence shown here is derived from an EMBL/GenBank/DDBJ whole genome shotgun (WGS) entry which is preliminary data.</text>
</comment>
<proteinExistence type="inferred from homology"/>
<feature type="active site" description="Proton acceptor" evidence="7">
    <location>
        <position position="407"/>
    </location>
</feature>
<dbReference type="EC" id="2.1.1.35" evidence="7"/>
<dbReference type="HAMAP" id="MF_01011">
    <property type="entry name" value="RNA_methyltr_TrmA"/>
    <property type="match status" value="1"/>
</dbReference>
<dbReference type="FunFam" id="2.40.50.1070:FF:000001">
    <property type="entry name" value="tRNA/tmRNA (uracil-C(5))-methyltransferase"/>
    <property type="match status" value="1"/>
</dbReference>
<dbReference type="GO" id="GO:0030697">
    <property type="term" value="F:tRNA (uracil(54)-C5)-methyltransferase activity, S-adenosyl methionine-dependent"/>
    <property type="evidence" value="ECO:0007669"/>
    <property type="project" value="UniProtKB-UniRule"/>
</dbReference>
<feature type="compositionally biased region" description="Low complexity" evidence="10">
    <location>
        <begin position="12"/>
        <end position="33"/>
    </location>
</feature>
<dbReference type="NCBIfam" id="TIGR02143">
    <property type="entry name" value="trmA_only"/>
    <property type="match status" value="1"/>
</dbReference>
<dbReference type="GO" id="GO:0019843">
    <property type="term" value="F:rRNA binding"/>
    <property type="evidence" value="ECO:0007669"/>
    <property type="project" value="TreeGrafter"/>
</dbReference>
<evidence type="ECO:0000256" key="3">
    <source>
        <dbReference type="ARBA" id="ARBA00022691"/>
    </source>
</evidence>
<dbReference type="Gene3D" id="2.40.50.1070">
    <property type="match status" value="1"/>
</dbReference>
<feature type="active site" description="Nucleophile" evidence="7 8">
    <location>
        <position position="373"/>
    </location>
</feature>
<dbReference type="AlphaFoldDB" id="E7RTT6"/>
<feature type="binding site" evidence="7 8">
    <location>
        <position position="265"/>
    </location>
    <ligand>
        <name>S-adenosyl-L-methionine</name>
        <dbReference type="ChEBI" id="CHEBI:59789"/>
    </ligand>
</feature>